<proteinExistence type="predicted"/>
<protein>
    <submittedName>
        <fullName evidence="1">Uncharacterized protein</fullName>
    </submittedName>
</protein>
<organism evidence="1 2">
    <name type="scientific">Aeromonas rivipollensis</name>
    <dbReference type="NCBI Taxonomy" id="948519"/>
    <lineage>
        <taxon>Bacteria</taxon>
        <taxon>Pseudomonadati</taxon>
        <taxon>Pseudomonadota</taxon>
        <taxon>Gammaproteobacteria</taxon>
        <taxon>Aeromonadales</taxon>
        <taxon>Aeromonadaceae</taxon>
        <taxon>Aeromonas</taxon>
    </lineage>
</organism>
<evidence type="ECO:0000313" key="2">
    <source>
        <dbReference type="Proteomes" id="UP000480681"/>
    </source>
</evidence>
<reference evidence="1 2" key="1">
    <citation type="submission" date="2020-02" db="EMBL/GenBank/DDBJ databases">
        <title>Genome sequencing of Aeromonas rivipollensis.</title>
        <authorList>
            <person name="Fono-Tamo Ubani E.K."/>
            <person name="Lekota K.E."/>
        </authorList>
    </citation>
    <scope>NUCLEOTIDE SEQUENCE [LARGE SCALE GENOMIC DNA]</scope>
    <source>
        <strain evidence="1 2">G87</strain>
    </source>
</reference>
<comment type="caution">
    <text evidence="1">The sequence shown here is derived from an EMBL/GenBank/DDBJ whole genome shotgun (WGS) entry which is preliminary data.</text>
</comment>
<dbReference type="EMBL" id="JAAIKZ010000020">
    <property type="protein sequence ID" value="NEX75296.1"/>
    <property type="molecule type" value="Genomic_DNA"/>
</dbReference>
<dbReference type="RefSeq" id="WP_205598909.1">
    <property type="nucleotide sequence ID" value="NZ_JAAIKZ010000020.1"/>
</dbReference>
<gene>
    <name evidence="1" type="ORF">G4911_11240</name>
</gene>
<evidence type="ECO:0000313" key="1">
    <source>
        <dbReference type="EMBL" id="NEX75296.1"/>
    </source>
</evidence>
<accession>A0AAW9Y9U2</accession>
<dbReference type="AlphaFoldDB" id="A0AAW9Y9U2"/>
<sequence>LIRTFPKVITQEIFEATFGEMEAKTLGGLLKATRTLTTIPSELEPILEETLKKRNFLAHGFFRDHAEELMFQSGQKEMIEELRSMIGLFKRADNLLIPLYSSIWTQYGVTESFIESELERAYAEAERRYNEL</sequence>
<feature type="non-terminal residue" evidence="1">
    <location>
        <position position="1"/>
    </location>
</feature>
<name>A0AAW9Y9U2_9GAMM</name>
<dbReference type="Proteomes" id="UP000480681">
    <property type="component" value="Unassembled WGS sequence"/>
</dbReference>